<dbReference type="RefSeq" id="WP_012248128.1">
    <property type="nucleotide sequence ID" value="NZ_CP082862.1"/>
</dbReference>
<keyword evidence="2 4" id="KW-0560">Oxidoreductase</keyword>
<dbReference type="PANTHER" id="PTHR43669:SF3">
    <property type="entry name" value="ALCOHOL DEHYDROGENASE, PUTATIVE (AFU_ORTHOLOGUE AFUA_3G03445)-RELATED"/>
    <property type="match status" value="1"/>
</dbReference>
<dbReference type="InterPro" id="IPR002347">
    <property type="entry name" value="SDR_fam"/>
</dbReference>
<dbReference type="Pfam" id="PF13561">
    <property type="entry name" value="adh_short_C2"/>
    <property type="match status" value="1"/>
</dbReference>
<dbReference type="Gene3D" id="3.40.50.720">
    <property type="entry name" value="NAD(P)-binding Rossmann-like Domain"/>
    <property type="match status" value="1"/>
</dbReference>
<dbReference type="KEGG" id="bpt:Bpet1132"/>
<dbReference type="STRING" id="94624.Bpet1132"/>
<dbReference type="EMBL" id="AM902716">
    <property type="protein sequence ID" value="CAP41466.1"/>
    <property type="molecule type" value="Genomic_DNA"/>
</dbReference>
<dbReference type="EC" id="1.1.1.125" evidence="4"/>
<organism evidence="4 5">
    <name type="scientific">Bordetella petrii (strain ATCC BAA-461 / DSM 12804 / CCUG 43448 / CIP 107267 / Se-1111R)</name>
    <dbReference type="NCBI Taxonomy" id="340100"/>
    <lineage>
        <taxon>Bacteria</taxon>
        <taxon>Pseudomonadati</taxon>
        <taxon>Pseudomonadota</taxon>
        <taxon>Betaproteobacteria</taxon>
        <taxon>Burkholderiales</taxon>
        <taxon>Alcaligenaceae</taxon>
        <taxon>Bordetella</taxon>
    </lineage>
</organism>
<keyword evidence="5" id="KW-1185">Reference proteome</keyword>
<dbReference type="InterPro" id="IPR020904">
    <property type="entry name" value="Sc_DH/Rdtase_CS"/>
</dbReference>
<evidence type="ECO:0000256" key="1">
    <source>
        <dbReference type="ARBA" id="ARBA00006484"/>
    </source>
</evidence>
<protein>
    <submittedName>
        <fullName evidence="4">2-deoxy-D-gluconate 3-dehydrogenase</fullName>
        <ecNumber evidence="4">1.1.1.125</ecNumber>
    </submittedName>
</protein>
<name>A9IBP7_BORPD</name>
<evidence type="ECO:0000313" key="5">
    <source>
        <dbReference type="Proteomes" id="UP000001225"/>
    </source>
</evidence>
<evidence type="ECO:0000256" key="2">
    <source>
        <dbReference type="ARBA" id="ARBA00023002"/>
    </source>
</evidence>
<dbReference type="CDD" id="cd05233">
    <property type="entry name" value="SDR_c"/>
    <property type="match status" value="1"/>
</dbReference>
<dbReference type="SUPFAM" id="SSF51735">
    <property type="entry name" value="NAD(P)-binding Rossmann-fold domains"/>
    <property type="match status" value="1"/>
</dbReference>
<dbReference type="PRINTS" id="PR00081">
    <property type="entry name" value="GDHRDH"/>
</dbReference>
<dbReference type="eggNOG" id="COG0300">
    <property type="taxonomic scope" value="Bacteria"/>
</dbReference>
<gene>
    <name evidence="4" type="primary">kduD2</name>
    <name evidence="4" type="ordered locus">Bpet1132</name>
</gene>
<accession>A9IBP7</accession>
<evidence type="ECO:0000313" key="4">
    <source>
        <dbReference type="EMBL" id="CAP41466.1"/>
    </source>
</evidence>
<dbReference type="FunFam" id="3.40.50.720:FF:000084">
    <property type="entry name" value="Short-chain dehydrogenase reductase"/>
    <property type="match status" value="1"/>
</dbReference>
<dbReference type="PROSITE" id="PS00061">
    <property type="entry name" value="ADH_SHORT"/>
    <property type="match status" value="1"/>
</dbReference>
<evidence type="ECO:0000259" key="3">
    <source>
        <dbReference type="SMART" id="SM00822"/>
    </source>
</evidence>
<reference evidence="4 5" key="1">
    <citation type="journal article" date="2008" name="BMC Genomics">
        <title>The missing link: Bordetella petrii is endowed with both the metabolic versatility of environmental bacteria and virulence traits of pathogenic Bordetellae.</title>
        <authorList>
            <person name="Gross R."/>
            <person name="Guzman C.A."/>
            <person name="Sebaihia M."/>
            <person name="Martins Dos Santos V.A."/>
            <person name="Pieper D.H."/>
            <person name="Koebnik R."/>
            <person name="Lechner M."/>
            <person name="Bartels D."/>
            <person name="Buhrmester J."/>
            <person name="Choudhuri J.V."/>
            <person name="Ebensen T."/>
            <person name="Gaigalat L."/>
            <person name="Herrmann S."/>
            <person name="Khachane A.N."/>
            <person name="Larisch C."/>
            <person name="Link S."/>
            <person name="Linke B."/>
            <person name="Meyer F."/>
            <person name="Mormann S."/>
            <person name="Nakunst D."/>
            <person name="Rueckert C."/>
            <person name="Schneiker-Bekel S."/>
            <person name="Schulze K."/>
            <person name="Vorhoelter F.J."/>
            <person name="Yevsa T."/>
            <person name="Engle J.T."/>
            <person name="Goldman W.E."/>
            <person name="Puehler A."/>
            <person name="Goebel U.B."/>
            <person name="Goesmann A."/>
            <person name="Bloecker H."/>
            <person name="Kaiser O."/>
            <person name="Martinez-Arias R."/>
        </authorList>
    </citation>
    <scope>NUCLEOTIDE SEQUENCE [LARGE SCALE GENOMIC DNA]</scope>
    <source>
        <strain evidence="5">ATCC BAA-461 / DSM 12804 / CCUG 43448 / CIP 107267 / Se-1111R</strain>
    </source>
</reference>
<dbReference type="Proteomes" id="UP000001225">
    <property type="component" value="Chromosome"/>
</dbReference>
<proteinExistence type="inferred from homology"/>
<sequence length="254" mass="26914">MMENLFSLHGKTALITGASSGIGQHVAGVFARAGATVVLAARRMDRIEAAVAALREQGHAAHGIYLDVTRTETIAAAFDRAEQQCGAPIDILYNNSGVIHVSPFVEQKEEEIARIFDTNLKGAMLVAQEAARRMLPQRAGAIVNIASVAGMRAGGWLASYAASKAALIHLTKVMALELAAKGIRVNAICPGTIESDMHDALSDFQEGLLKRTPLRRFGRQDDLDGVSLLLASDAGRYIVGAAIPVDGGQALAWM</sequence>
<comment type="similarity">
    <text evidence="1">Belongs to the short-chain dehydrogenases/reductases (SDR) family.</text>
</comment>
<dbReference type="NCBIfam" id="NF005559">
    <property type="entry name" value="PRK07231.1"/>
    <property type="match status" value="1"/>
</dbReference>
<dbReference type="InterPro" id="IPR036291">
    <property type="entry name" value="NAD(P)-bd_dom_sf"/>
</dbReference>
<dbReference type="GO" id="GO:0008678">
    <property type="term" value="F:2-deoxy-D-gluconate 3-dehydrogenase activity"/>
    <property type="evidence" value="ECO:0007669"/>
    <property type="project" value="UniProtKB-EC"/>
</dbReference>
<dbReference type="AlphaFoldDB" id="A9IBP7"/>
<dbReference type="PANTHER" id="PTHR43669">
    <property type="entry name" value="5-KETO-D-GLUCONATE 5-REDUCTASE"/>
    <property type="match status" value="1"/>
</dbReference>
<dbReference type="PRINTS" id="PR00080">
    <property type="entry name" value="SDRFAMILY"/>
</dbReference>
<dbReference type="InterPro" id="IPR057326">
    <property type="entry name" value="KR_dom"/>
</dbReference>
<dbReference type="SMART" id="SM00822">
    <property type="entry name" value="PKS_KR"/>
    <property type="match status" value="1"/>
</dbReference>
<feature type="domain" description="Ketoreductase" evidence="3">
    <location>
        <begin position="11"/>
        <end position="191"/>
    </location>
</feature>